<organism evidence="2 3">
    <name type="scientific">Apiosordaria backusii</name>
    <dbReference type="NCBI Taxonomy" id="314023"/>
    <lineage>
        <taxon>Eukaryota</taxon>
        <taxon>Fungi</taxon>
        <taxon>Dikarya</taxon>
        <taxon>Ascomycota</taxon>
        <taxon>Pezizomycotina</taxon>
        <taxon>Sordariomycetes</taxon>
        <taxon>Sordariomycetidae</taxon>
        <taxon>Sordariales</taxon>
        <taxon>Lasiosphaeriaceae</taxon>
        <taxon>Apiosordaria</taxon>
    </lineage>
</organism>
<name>A0AA40BKL0_9PEZI</name>
<proteinExistence type="predicted"/>
<feature type="transmembrane region" description="Helical" evidence="1">
    <location>
        <begin position="160"/>
        <end position="189"/>
    </location>
</feature>
<evidence type="ECO:0000256" key="1">
    <source>
        <dbReference type="SAM" id="Phobius"/>
    </source>
</evidence>
<keyword evidence="1" id="KW-0472">Membrane</keyword>
<evidence type="ECO:0000313" key="2">
    <source>
        <dbReference type="EMBL" id="KAK0735954.1"/>
    </source>
</evidence>
<gene>
    <name evidence="2" type="ORF">B0T21DRAFT_171473</name>
</gene>
<comment type="caution">
    <text evidence="2">The sequence shown here is derived from an EMBL/GenBank/DDBJ whole genome shotgun (WGS) entry which is preliminary data.</text>
</comment>
<sequence length="233" mass="26123">MDQRMFELACGGLLVGVLRICHTLPIPLFNKSVPGGDRTTLDKVALFFRDSCREEVAIHGHFVRLVKNLAISAAIRGILKTDPIHVFGCNLIKDMFFSLDAVQYLKAGPYLVLGCVGVMFPFGAFVLIGESRLRKDLIKFMMSPLDGRGARRWLRPVFSLWRVLGSVTLILGAAVSGIWTLMLLLMILVGWCEQFMYDLGVSYSQNLAVYPLDAPCPQLTWKDKYVDHVLWLG</sequence>
<dbReference type="EMBL" id="JAUKTV010000006">
    <property type="protein sequence ID" value="KAK0735954.1"/>
    <property type="molecule type" value="Genomic_DNA"/>
</dbReference>
<feature type="transmembrane region" description="Helical" evidence="1">
    <location>
        <begin position="107"/>
        <end position="129"/>
    </location>
</feature>
<keyword evidence="1" id="KW-1133">Transmembrane helix</keyword>
<keyword evidence="1" id="KW-0812">Transmembrane</keyword>
<evidence type="ECO:0000313" key="3">
    <source>
        <dbReference type="Proteomes" id="UP001172159"/>
    </source>
</evidence>
<dbReference type="AlphaFoldDB" id="A0AA40BKL0"/>
<accession>A0AA40BKL0</accession>
<reference evidence="2" key="1">
    <citation type="submission" date="2023-06" db="EMBL/GenBank/DDBJ databases">
        <title>Genome-scale phylogeny and comparative genomics of the fungal order Sordariales.</title>
        <authorList>
            <consortium name="Lawrence Berkeley National Laboratory"/>
            <person name="Hensen N."/>
            <person name="Bonometti L."/>
            <person name="Westerberg I."/>
            <person name="Brannstrom I.O."/>
            <person name="Guillou S."/>
            <person name="Cros-Aarteil S."/>
            <person name="Calhoun S."/>
            <person name="Haridas S."/>
            <person name="Kuo A."/>
            <person name="Mondo S."/>
            <person name="Pangilinan J."/>
            <person name="Riley R."/>
            <person name="Labutti K."/>
            <person name="Andreopoulos B."/>
            <person name="Lipzen A."/>
            <person name="Chen C."/>
            <person name="Yanf M."/>
            <person name="Daum C."/>
            <person name="Ng V."/>
            <person name="Clum A."/>
            <person name="Steindorff A."/>
            <person name="Ohm R."/>
            <person name="Martin F."/>
            <person name="Silar P."/>
            <person name="Natvig D."/>
            <person name="Lalanne C."/>
            <person name="Gautier V."/>
            <person name="Ament-Velasquez S.L."/>
            <person name="Kruys A."/>
            <person name="Hutchinson M.I."/>
            <person name="Powell A.J."/>
            <person name="Barry K."/>
            <person name="Miller A.N."/>
            <person name="Grigoriev I.V."/>
            <person name="Debuchy R."/>
            <person name="Gladieux P."/>
            <person name="Thoren M.H."/>
            <person name="Johannesson H."/>
        </authorList>
    </citation>
    <scope>NUCLEOTIDE SEQUENCE</scope>
    <source>
        <strain evidence="2">CBS 540.89</strain>
    </source>
</reference>
<dbReference type="Proteomes" id="UP001172159">
    <property type="component" value="Unassembled WGS sequence"/>
</dbReference>
<protein>
    <submittedName>
        <fullName evidence="2">Uncharacterized protein</fullName>
    </submittedName>
</protein>
<keyword evidence="3" id="KW-1185">Reference proteome</keyword>